<feature type="binding site" evidence="16">
    <location>
        <position position="470"/>
    </location>
    <ligand>
        <name>ATP</name>
        <dbReference type="ChEBI" id="CHEBI:30616"/>
    </ligand>
</feature>
<evidence type="ECO:0000256" key="12">
    <source>
        <dbReference type="ARBA" id="ARBA00048871"/>
    </source>
</evidence>
<keyword evidence="7 15" id="KW-0317">Glutathione biosynthesis</keyword>
<dbReference type="GeneID" id="106745911"/>
<dbReference type="Gene3D" id="3.30.1490.50">
    <property type="match status" value="1"/>
</dbReference>
<comment type="subunit">
    <text evidence="3">Homodimer.</text>
</comment>
<comment type="catalytic activity">
    <reaction evidence="13">
        <text>gamma-L-glutamyl-(2S)-2-aminobutanoate + glycine + ATP = ophthalmate + ADP + phosphate + H(+)</text>
        <dbReference type="Rhea" id="RHEA:72075"/>
        <dbReference type="ChEBI" id="CHEBI:15378"/>
        <dbReference type="ChEBI" id="CHEBI:30616"/>
        <dbReference type="ChEBI" id="CHEBI:43474"/>
        <dbReference type="ChEBI" id="CHEBI:57305"/>
        <dbReference type="ChEBI" id="CHEBI:189406"/>
        <dbReference type="ChEBI" id="CHEBI:189750"/>
        <dbReference type="ChEBI" id="CHEBI:456216"/>
    </reaction>
    <physiologicalReaction direction="left-to-right" evidence="13">
        <dbReference type="Rhea" id="RHEA:72076"/>
    </physiologicalReaction>
</comment>
<dbReference type="RefSeq" id="XP_014477400.1">
    <property type="nucleotide sequence ID" value="XM_014621914.1"/>
</dbReference>
<dbReference type="EC" id="6.3.2.3" evidence="4 15"/>
<sequence length="492" mass="55346">MSVSRVEPCIQLPLSKEKLTQTVDKAKDWALMHGISMRSKENPNTDQVQILPFALLPTSFPRKSFETAKSVQTLLNELIHKVAYDKEFITNSLRSIIYLCNSTIKADPFTAELFHIYETVHQEGFGQNISLGLLRSDYLLHGESGSKIKQVEINTIASSFAGIASITSQYHKYILAELGYAEKTKNIPENNSLTGFCNGLTTAWKLYNNKEAIILFVVEDVTYNICDQRFHEFEIRRLNPQIKIIRRSLTSLISESEIKLGPNKELIVENMVVAVVYYRSGYQLEAYPTAQEWDIRLLIERSRAIKCPSIQYHLAGTKKVQQSLAQSSVLKKFLKDEDSVTKVQEVFAGLYTLDFNDDGEKAVTMAISEPKKFVLKPQREGGGNNIYNDDIRTCLNSMKNKNERTAWILMDRIYPPLQTNYLIRAAQEPISESKVSLSDVVAELGIYGVVVGDAKQIILNEEVGHILRTKSSTENEGGIVAGVGALDSPYLS</sequence>
<evidence type="ECO:0000256" key="4">
    <source>
        <dbReference type="ARBA" id="ARBA00012214"/>
    </source>
</evidence>
<dbReference type="InterPro" id="IPR037013">
    <property type="entry name" value="GSH-S_sub-bd_sf"/>
</dbReference>
<evidence type="ECO:0000256" key="14">
    <source>
        <dbReference type="ARBA" id="ARBA00059746"/>
    </source>
</evidence>
<feature type="binding site" evidence="16">
    <location>
        <begin position="410"/>
        <end position="413"/>
    </location>
    <ligand>
        <name>ATP</name>
        <dbReference type="ChEBI" id="CHEBI:30616"/>
    </ligand>
</feature>
<feature type="binding site" evidence="16">
    <location>
        <position position="476"/>
    </location>
    <ligand>
        <name>ATP</name>
        <dbReference type="ChEBI" id="CHEBI:30616"/>
    </ligand>
</feature>
<evidence type="ECO:0000259" key="18">
    <source>
        <dbReference type="Pfam" id="PF03199"/>
    </source>
</evidence>
<dbReference type="UniPathway" id="UPA00142">
    <property type="reaction ID" value="UER00210"/>
</dbReference>
<evidence type="ECO:0000256" key="7">
    <source>
        <dbReference type="ARBA" id="ARBA00022684"/>
    </source>
</evidence>
<dbReference type="FunFam" id="3.30.1490.50:FF:000001">
    <property type="entry name" value="Glutathione synthetase"/>
    <property type="match status" value="1"/>
</dbReference>
<dbReference type="SUPFAM" id="SSF52440">
    <property type="entry name" value="PreATP-grasp domain"/>
    <property type="match status" value="1"/>
</dbReference>
<feature type="binding site" evidence="17">
    <location>
        <position position="154"/>
    </location>
    <ligand>
        <name>Mg(2+)</name>
        <dbReference type="ChEBI" id="CHEBI:18420"/>
    </ligand>
</feature>
<evidence type="ECO:0000256" key="9">
    <source>
        <dbReference type="ARBA" id="ARBA00022741"/>
    </source>
</evidence>
<gene>
    <name evidence="20" type="primary">LOC106745911</name>
</gene>
<keyword evidence="19" id="KW-1185">Reference proteome</keyword>
<keyword evidence="11 15" id="KW-0460">Magnesium</keyword>
<evidence type="ECO:0000313" key="20">
    <source>
        <dbReference type="RefSeq" id="XP_014477400.1"/>
    </source>
</evidence>
<feature type="binding site" evidence="16">
    <location>
        <begin position="376"/>
        <end position="385"/>
    </location>
    <ligand>
        <name>ATP</name>
        <dbReference type="ChEBI" id="CHEBI:30616"/>
    </ligand>
</feature>
<dbReference type="PANTHER" id="PTHR11130">
    <property type="entry name" value="GLUTATHIONE SYNTHETASE"/>
    <property type="match status" value="1"/>
</dbReference>
<evidence type="ECO:0000256" key="5">
    <source>
        <dbReference type="ARBA" id="ARBA00020821"/>
    </source>
</evidence>
<dbReference type="PANTHER" id="PTHR11130:SF0">
    <property type="entry name" value="GLUTATHIONE SYNTHETASE"/>
    <property type="match status" value="1"/>
</dbReference>
<dbReference type="Pfam" id="PF03199">
    <property type="entry name" value="GSH_synthase"/>
    <property type="match status" value="1"/>
</dbReference>
<evidence type="ECO:0000313" key="19">
    <source>
        <dbReference type="Proteomes" id="UP000515204"/>
    </source>
</evidence>
<dbReference type="AlphaFoldDB" id="A0A6P3XG50"/>
<protein>
    <recommendedName>
        <fullName evidence="5 15">Glutathione synthetase</fullName>
        <shortName evidence="15">GSH-S</shortName>
        <ecNumber evidence="4 15">6.3.2.3</ecNumber>
    </recommendedName>
</protein>
<dbReference type="FunFam" id="3.40.50.1760:FF:000001">
    <property type="entry name" value="Glutathione synthetase"/>
    <property type="match status" value="1"/>
</dbReference>
<evidence type="ECO:0000256" key="15">
    <source>
        <dbReference type="PIRNR" id="PIRNR001558"/>
    </source>
</evidence>
<evidence type="ECO:0000256" key="11">
    <source>
        <dbReference type="ARBA" id="ARBA00022842"/>
    </source>
</evidence>
<keyword evidence="8 15" id="KW-0479">Metal-binding</keyword>
<feature type="binding site" evidence="17">
    <location>
        <position position="152"/>
    </location>
    <ligand>
        <name>Mg(2+)</name>
        <dbReference type="ChEBI" id="CHEBI:18420"/>
    </ligand>
</feature>
<dbReference type="Proteomes" id="UP000515204">
    <property type="component" value="Unplaced"/>
</dbReference>
<evidence type="ECO:0000256" key="3">
    <source>
        <dbReference type="ARBA" id="ARBA00011738"/>
    </source>
</evidence>
<comment type="function">
    <text evidence="14">Catalyzes the production of glutathione from gamma-glutamylcysteine and glycine in an ATP-dependent manner. Glutathione (gamma-glutamylcysteinylglycine, GSH) is the most abundant intracellular thiol in living aerobic cells and is required for numerous processes including the protection of cells against oxidative damage, amino acid transport, the detoxification of foreign compounds, the maintenance of protein sulfhydryl groups in a reduced state and acts as a cofactor for a number of enzymes. Participates in ophthalmate biosynthesis in hepatocytes.</text>
</comment>
<evidence type="ECO:0000256" key="6">
    <source>
        <dbReference type="ARBA" id="ARBA00022598"/>
    </source>
</evidence>
<feature type="binding site" evidence="16">
    <location>
        <position position="468"/>
    </location>
    <ligand>
        <name>substrate</name>
    </ligand>
</feature>
<feature type="binding site" evidence="16">
    <location>
        <position position="387"/>
    </location>
    <ligand>
        <name>ATP</name>
        <dbReference type="ChEBI" id="CHEBI:30616"/>
    </ligand>
</feature>
<dbReference type="InterPro" id="IPR005615">
    <property type="entry name" value="Glutathione_synthase"/>
</dbReference>
<comment type="pathway">
    <text evidence="1 15">Sulfur metabolism; glutathione biosynthesis; glutathione from L-cysteine and L-glutamate: step 2/2.</text>
</comment>
<keyword evidence="10 15" id="KW-0067">ATP-binding</keyword>
<dbReference type="Gene3D" id="3.30.470.20">
    <property type="entry name" value="ATP-grasp fold, B domain"/>
    <property type="match status" value="1"/>
</dbReference>
<dbReference type="InterPro" id="IPR016185">
    <property type="entry name" value="PreATP-grasp_dom_sf"/>
</dbReference>
<dbReference type="GO" id="GO:0005524">
    <property type="term" value="F:ATP binding"/>
    <property type="evidence" value="ECO:0007669"/>
    <property type="project" value="UniProtKB-UniRule"/>
</dbReference>
<dbReference type="InterPro" id="IPR014042">
    <property type="entry name" value="Glutathione_synthase_a-hlx"/>
</dbReference>
<evidence type="ECO:0000256" key="13">
    <source>
        <dbReference type="ARBA" id="ARBA00052123"/>
    </source>
</evidence>
<feature type="binding site" evidence="16">
    <location>
        <position position="443"/>
    </location>
    <ligand>
        <name>ATP</name>
        <dbReference type="ChEBI" id="CHEBI:30616"/>
    </ligand>
</feature>
<dbReference type="InterPro" id="IPR014709">
    <property type="entry name" value="Glutathione_synthase_C_euk"/>
</dbReference>
<dbReference type="GO" id="GO:0043295">
    <property type="term" value="F:glutathione binding"/>
    <property type="evidence" value="ECO:0007669"/>
    <property type="project" value="UniProtKB-UniRule"/>
</dbReference>
<evidence type="ECO:0000256" key="2">
    <source>
        <dbReference type="ARBA" id="ARBA00010385"/>
    </source>
</evidence>
<evidence type="ECO:0000256" key="16">
    <source>
        <dbReference type="PIRSR" id="PIRSR001558-1"/>
    </source>
</evidence>
<proteinExistence type="inferred from homology"/>
<dbReference type="GO" id="GO:0005829">
    <property type="term" value="C:cytosol"/>
    <property type="evidence" value="ECO:0007669"/>
    <property type="project" value="TreeGrafter"/>
</dbReference>
<feature type="binding site" evidence="16">
    <location>
        <position position="135"/>
    </location>
    <ligand>
        <name>substrate</name>
    </ligand>
</feature>
<keyword evidence="6 15" id="KW-0436">Ligase</keyword>
<dbReference type="Gene3D" id="3.30.1490.80">
    <property type="match status" value="1"/>
</dbReference>
<dbReference type="GO" id="GO:0004363">
    <property type="term" value="F:glutathione synthase activity"/>
    <property type="evidence" value="ECO:0007669"/>
    <property type="project" value="UniProtKB-UniRule"/>
</dbReference>
<reference evidence="20" key="1">
    <citation type="submission" date="2025-08" db="UniProtKB">
        <authorList>
            <consortium name="RefSeq"/>
        </authorList>
    </citation>
    <scope>IDENTIFICATION</scope>
</reference>
<organism evidence="19 20">
    <name type="scientific">Dinoponera quadriceps</name>
    <name type="common">South American ant</name>
    <dbReference type="NCBI Taxonomy" id="609295"/>
    <lineage>
        <taxon>Eukaryota</taxon>
        <taxon>Metazoa</taxon>
        <taxon>Ecdysozoa</taxon>
        <taxon>Arthropoda</taxon>
        <taxon>Hexapoda</taxon>
        <taxon>Insecta</taxon>
        <taxon>Pterygota</taxon>
        <taxon>Neoptera</taxon>
        <taxon>Endopterygota</taxon>
        <taxon>Hymenoptera</taxon>
        <taxon>Apocrita</taxon>
        <taxon>Aculeata</taxon>
        <taxon>Formicoidea</taxon>
        <taxon>Formicidae</taxon>
        <taxon>Ponerinae</taxon>
        <taxon>Ponerini</taxon>
        <taxon>Dinoponera</taxon>
    </lineage>
</organism>
<dbReference type="GO" id="GO:0000287">
    <property type="term" value="F:magnesium ion binding"/>
    <property type="evidence" value="ECO:0007669"/>
    <property type="project" value="UniProtKB-UniRule"/>
</dbReference>
<dbReference type="NCBIfam" id="TIGR01986">
    <property type="entry name" value="glut_syn_euk"/>
    <property type="match status" value="1"/>
</dbReference>
<evidence type="ECO:0000256" key="17">
    <source>
        <dbReference type="PIRSR" id="PIRSR001558-2"/>
    </source>
</evidence>
<dbReference type="Pfam" id="PF03917">
    <property type="entry name" value="GSH_synth_ATP"/>
    <property type="match status" value="1"/>
</dbReference>
<dbReference type="InterPro" id="IPR014049">
    <property type="entry name" value="Glutathione_synthase_N_euk"/>
</dbReference>
<feature type="binding site" evidence="16">
    <location>
        <position position="152"/>
    </location>
    <ligand>
        <name>ATP</name>
        <dbReference type="ChEBI" id="CHEBI:30616"/>
    </ligand>
</feature>
<feature type="binding site" evidence="17">
    <location>
        <position position="380"/>
    </location>
    <ligand>
        <name>Mg(2+)</name>
        <dbReference type="ChEBI" id="CHEBI:18420"/>
    </ligand>
</feature>
<keyword evidence="9 15" id="KW-0547">Nucleotide-binding</keyword>
<dbReference type="KEGG" id="dqu:106745911"/>
<comment type="similarity">
    <text evidence="2 15">Belongs to the eukaryotic GSH synthase family.</text>
</comment>
<evidence type="ECO:0000256" key="1">
    <source>
        <dbReference type="ARBA" id="ARBA00004965"/>
    </source>
</evidence>
<dbReference type="Gene3D" id="1.10.1080.10">
    <property type="entry name" value="Glutathione Synthetase, Chain A, domain 3"/>
    <property type="match status" value="1"/>
</dbReference>
<dbReference type="Gene3D" id="3.40.50.1760">
    <property type="entry name" value="Glutathione synthase, substrate-binding domain superfamily, eukaryotic"/>
    <property type="match status" value="1"/>
</dbReference>
<feature type="binding site" evidence="16">
    <location>
        <position position="318"/>
    </location>
    <ligand>
        <name>ATP</name>
        <dbReference type="ChEBI" id="CHEBI:30616"/>
    </ligand>
</feature>
<dbReference type="SUPFAM" id="SSF56059">
    <property type="entry name" value="Glutathione synthetase ATP-binding domain-like"/>
    <property type="match status" value="1"/>
</dbReference>
<dbReference type="InterPro" id="IPR004887">
    <property type="entry name" value="GSH_synth_subst-bd"/>
</dbReference>
<accession>A0A6P3XG50</accession>
<dbReference type="OrthoDB" id="2020073at2759"/>
<feature type="domain" description="Glutathione synthase substrate-binding" evidence="18">
    <location>
        <begin position="212"/>
        <end position="315"/>
    </location>
</feature>
<evidence type="ECO:0000256" key="8">
    <source>
        <dbReference type="ARBA" id="ARBA00022723"/>
    </source>
</evidence>
<name>A0A6P3XG50_DINQU</name>
<comment type="catalytic activity">
    <reaction evidence="12">
        <text>gamma-L-glutamyl-L-cysteine + glycine + ATP = glutathione + ADP + phosphate + H(+)</text>
        <dbReference type="Rhea" id="RHEA:13557"/>
        <dbReference type="ChEBI" id="CHEBI:15378"/>
        <dbReference type="ChEBI" id="CHEBI:30616"/>
        <dbReference type="ChEBI" id="CHEBI:43474"/>
        <dbReference type="ChEBI" id="CHEBI:57305"/>
        <dbReference type="ChEBI" id="CHEBI:57925"/>
        <dbReference type="ChEBI" id="CHEBI:58173"/>
        <dbReference type="ChEBI" id="CHEBI:456216"/>
        <dbReference type="EC" id="6.3.2.3"/>
    </reaction>
    <physiologicalReaction direction="left-to-right" evidence="12">
        <dbReference type="Rhea" id="RHEA:13558"/>
    </physiologicalReaction>
</comment>
<evidence type="ECO:0000256" key="10">
    <source>
        <dbReference type="ARBA" id="ARBA00022840"/>
    </source>
</evidence>
<dbReference type="PIRSF" id="PIRSF001558">
    <property type="entry name" value="GSHase"/>
    <property type="match status" value="1"/>
</dbReference>
<comment type="cofactor">
    <cofactor evidence="15 17">
        <name>Mg(2+)</name>
        <dbReference type="ChEBI" id="CHEBI:18420"/>
    </cofactor>
    <text evidence="15 17">Binds 1 Mg(2+) ion per subunit.</text>
</comment>
<feature type="binding site" evidence="16">
    <location>
        <position position="228"/>
    </location>
    <ligand>
        <name>substrate</name>
    </ligand>
</feature>